<evidence type="ECO:0000256" key="2">
    <source>
        <dbReference type="ARBA" id="ARBA00022723"/>
    </source>
</evidence>
<dbReference type="PANTHER" id="PTHR35008">
    <property type="entry name" value="BLL4482 PROTEIN-RELATED"/>
    <property type="match status" value="1"/>
</dbReference>
<proteinExistence type="predicted"/>
<dbReference type="EMBL" id="LVXG01000056">
    <property type="protein sequence ID" value="OQP42898.1"/>
    <property type="molecule type" value="Genomic_DNA"/>
</dbReference>
<dbReference type="InterPro" id="IPR003468">
    <property type="entry name" value="Cyt_c_oxidase_monohaem-su/FixO"/>
</dbReference>
<dbReference type="PANTHER" id="PTHR35008:SF4">
    <property type="entry name" value="BLL4482 PROTEIN"/>
    <property type="match status" value="1"/>
</dbReference>
<dbReference type="Gene3D" id="1.10.760.10">
    <property type="entry name" value="Cytochrome c-like domain"/>
    <property type="match status" value="2"/>
</dbReference>
<dbReference type="GO" id="GO:0020037">
    <property type="term" value="F:heme binding"/>
    <property type="evidence" value="ECO:0007669"/>
    <property type="project" value="InterPro"/>
</dbReference>
<dbReference type="RefSeq" id="WP_081203311.1">
    <property type="nucleotide sequence ID" value="NZ_FOCZ01000005.1"/>
</dbReference>
<dbReference type="STRING" id="354355.SAMN05660816_03097"/>
<organism evidence="6 7">
    <name type="scientific">Niastella yeongjuensis</name>
    <dbReference type="NCBI Taxonomy" id="354355"/>
    <lineage>
        <taxon>Bacteria</taxon>
        <taxon>Pseudomonadati</taxon>
        <taxon>Bacteroidota</taxon>
        <taxon>Chitinophagia</taxon>
        <taxon>Chitinophagales</taxon>
        <taxon>Chitinophagaceae</taxon>
        <taxon>Niastella</taxon>
    </lineage>
</organism>
<gene>
    <name evidence="6" type="ORF">A4H97_12150</name>
</gene>
<keyword evidence="2 4" id="KW-0479">Metal-binding</keyword>
<dbReference type="Proteomes" id="UP000192610">
    <property type="component" value="Unassembled WGS sequence"/>
</dbReference>
<name>A0A1V9E9T3_9BACT</name>
<dbReference type="InterPro" id="IPR036909">
    <property type="entry name" value="Cyt_c-like_dom_sf"/>
</dbReference>
<keyword evidence="3 4" id="KW-0408">Iron</keyword>
<dbReference type="AlphaFoldDB" id="A0A1V9E9T3"/>
<dbReference type="Pfam" id="PF02433">
    <property type="entry name" value="FixO"/>
    <property type="match status" value="1"/>
</dbReference>
<sequence length="338" mass="36944">MELFNNHKKLFRAAAVLFATLTVFVAVLPALHNQENNAPLPQSEPLSASAVRGKAVYIANGCVACHTQQVRNVDMDKVWGTRPGIAADYARNHRIDTWRNTATLMGTERTGPDLTNIGLRQPAIDWHLTHLYNPRIVVQQSIMPAYPWLFIIKENPAKEDVVVNVPAEARDEEGGKIVASAEALDLVAYLQSLKQVALPDGRATPEFLYKKQQAVTTGGSKTIELDGAALYTANCQGCHQQNGEGLKGAFPALKGSSVVLDNNPELMVDIIMNGYTGRMQEGFGPMPPVGTNNNLTPEEVAAIMNHEKTSWGNNAKKVTPDQVKLLVEKVQSLTKDKK</sequence>
<evidence type="ECO:0000256" key="1">
    <source>
        <dbReference type="ARBA" id="ARBA00022617"/>
    </source>
</evidence>
<protein>
    <submittedName>
        <fullName evidence="6">Cytochrome-c oxidase</fullName>
    </submittedName>
</protein>
<evidence type="ECO:0000256" key="4">
    <source>
        <dbReference type="PROSITE-ProRule" id="PRU00433"/>
    </source>
</evidence>
<dbReference type="OrthoDB" id="9811395at2"/>
<comment type="caution">
    <text evidence="6">The sequence shown here is derived from an EMBL/GenBank/DDBJ whole genome shotgun (WGS) entry which is preliminary data.</text>
</comment>
<dbReference type="SUPFAM" id="SSF46626">
    <property type="entry name" value="Cytochrome c"/>
    <property type="match status" value="2"/>
</dbReference>
<evidence type="ECO:0000259" key="5">
    <source>
        <dbReference type="PROSITE" id="PS51007"/>
    </source>
</evidence>
<evidence type="ECO:0000313" key="7">
    <source>
        <dbReference type="Proteomes" id="UP000192610"/>
    </source>
</evidence>
<dbReference type="GO" id="GO:0009055">
    <property type="term" value="F:electron transfer activity"/>
    <property type="evidence" value="ECO:0007669"/>
    <property type="project" value="InterPro"/>
</dbReference>
<dbReference type="PROSITE" id="PS51007">
    <property type="entry name" value="CYTC"/>
    <property type="match status" value="2"/>
</dbReference>
<dbReference type="InterPro" id="IPR009056">
    <property type="entry name" value="Cyt_c-like_dom"/>
</dbReference>
<evidence type="ECO:0000256" key="3">
    <source>
        <dbReference type="ARBA" id="ARBA00023004"/>
    </source>
</evidence>
<accession>A0A1V9E9T3</accession>
<feature type="domain" description="Cytochrome c" evidence="5">
    <location>
        <begin position="48"/>
        <end position="194"/>
    </location>
</feature>
<dbReference type="InterPro" id="IPR051459">
    <property type="entry name" value="Cytochrome_c-type_DH"/>
</dbReference>
<reference evidence="7" key="1">
    <citation type="submission" date="2016-04" db="EMBL/GenBank/DDBJ databases">
        <authorList>
            <person name="Chen L."/>
            <person name="Zhuang W."/>
            <person name="Wang G."/>
        </authorList>
    </citation>
    <scope>NUCLEOTIDE SEQUENCE [LARGE SCALE GENOMIC DNA]</scope>
    <source>
        <strain evidence="7">17621</strain>
    </source>
</reference>
<keyword evidence="7" id="KW-1185">Reference proteome</keyword>
<keyword evidence="1 4" id="KW-0349">Heme</keyword>
<evidence type="ECO:0000313" key="6">
    <source>
        <dbReference type="EMBL" id="OQP42898.1"/>
    </source>
</evidence>
<feature type="domain" description="Cytochrome c" evidence="5">
    <location>
        <begin position="222"/>
        <end position="311"/>
    </location>
</feature>
<dbReference type="GO" id="GO:0046872">
    <property type="term" value="F:metal ion binding"/>
    <property type="evidence" value="ECO:0007669"/>
    <property type="project" value="UniProtKB-KW"/>
</dbReference>
<dbReference type="Pfam" id="PF13442">
    <property type="entry name" value="Cytochrome_CBB3"/>
    <property type="match status" value="1"/>
</dbReference>